<dbReference type="Proteomes" id="UP001153642">
    <property type="component" value="Unassembled WGS sequence"/>
</dbReference>
<dbReference type="PANTHER" id="PTHR33202">
    <property type="entry name" value="ZINC UPTAKE REGULATION PROTEIN"/>
    <property type="match status" value="1"/>
</dbReference>
<comment type="caution">
    <text evidence="3">The sequence shown here is derived from an EMBL/GenBank/DDBJ whole genome shotgun (WGS) entry which is preliminary data.</text>
</comment>
<organism evidence="3 4">
    <name type="scientific">Galbibacter pacificus</name>
    <dbReference type="NCBI Taxonomy" id="2996052"/>
    <lineage>
        <taxon>Bacteria</taxon>
        <taxon>Pseudomonadati</taxon>
        <taxon>Bacteroidota</taxon>
        <taxon>Flavobacteriia</taxon>
        <taxon>Flavobacteriales</taxon>
        <taxon>Flavobacteriaceae</taxon>
        <taxon>Galbibacter</taxon>
    </lineage>
</organism>
<dbReference type="InterPro" id="IPR036390">
    <property type="entry name" value="WH_DNA-bd_sf"/>
</dbReference>
<protein>
    <recommendedName>
        <fullName evidence="2">Ferric uptake regulation protein</fullName>
    </recommendedName>
</protein>
<proteinExistence type="predicted"/>
<evidence type="ECO:0000256" key="1">
    <source>
        <dbReference type="ARBA" id="ARBA00011738"/>
    </source>
</evidence>
<dbReference type="EMBL" id="JAPMUA010000005">
    <property type="protein sequence ID" value="MDG3587083.1"/>
    <property type="molecule type" value="Genomic_DNA"/>
</dbReference>
<gene>
    <name evidence="3" type="ORF">OSR52_14510</name>
</gene>
<evidence type="ECO:0000256" key="2">
    <source>
        <dbReference type="ARBA" id="ARBA00020910"/>
    </source>
</evidence>
<dbReference type="RefSeq" id="WP_277900652.1">
    <property type="nucleotide sequence ID" value="NZ_JAPMUA010000005.1"/>
</dbReference>
<evidence type="ECO:0000313" key="4">
    <source>
        <dbReference type="Proteomes" id="UP001153642"/>
    </source>
</evidence>
<dbReference type="InterPro" id="IPR002481">
    <property type="entry name" value="FUR"/>
</dbReference>
<reference evidence="3" key="1">
    <citation type="submission" date="2022-11" db="EMBL/GenBank/DDBJ databases">
        <title>High-quality draft genome sequence of Galbibacter sp. strain CMA-7.</title>
        <authorList>
            <person name="Wei L."/>
            <person name="Dong C."/>
            <person name="Shao Z."/>
        </authorList>
    </citation>
    <scope>NUCLEOTIDE SEQUENCE</scope>
    <source>
        <strain evidence="3">CMA-7</strain>
    </source>
</reference>
<dbReference type="Pfam" id="PF01475">
    <property type="entry name" value="FUR"/>
    <property type="match status" value="1"/>
</dbReference>
<keyword evidence="4" id="KW-1185">Reference proteome</keyword>
<dbReference type="SUPFAM" id="SSF46785">
    <property type="entry name" value="Winged helix' DNA-binding domain"/>
    <property type="match status" value="1"/>
</dbReference>
<sequence length="140" mass="16135">MEKKQLRRLDTMVKNKRNTKAKELILETIKNASTAVNKDIIQEEIGNVIDRATIYRVLNSFYDDGIVHKILGDDGKQYYAYCINCGEKKHLHSHFHFRCLNCGKVECLPNEIDVKLPKGYQSVNFNGFISGYCNQCSKDE</sequence>
<name>A0ABT6FUZ6_9FLAO</name>
<comment type="subunit">
    <text evidence="1">Homodimer.</text>
</comment>
<dbReference type="PANTHER" id="PTHR33202:SF2">
    <property type="entry name" value="FERRIC UPTAKE REGULATION PROTEIN"/>
    <property type="match status" value="1"/>
</dbReference>
<evidence type="ECO:0000313" key="3">
    <source>
        <dbReference type="EMBL" id="MDG3587083.1"/>
    </source>
</evidence>
<dbReference type="InterPro" id="IPR036388">
    <property type="entry name" value="WH-like_DNA-bd_sf"/>
</dbReference>
<accession>A0ABT6FUZ6</accession>
<dbReference type="Gene3D" id="1.10.10.10">
    <property type="entry name" value="Winged helix-like DNA-binding domain superfamily/Winged helix DNA-binding domain"/>
    <property type="match status" value="1"/>
</dbReference>